<gene>
    <name evidence="2" type="ORF">FTOL_06076</name>
</gene>
<accession>A0AAE8M924</accession>
<organism evidence="2 3">
    <name type="scientific">Fusarium torulosum</name>
    <dbReference type="NCBI Taxonomy" id="33205"/>
    <lineage>
        <taxon>Eukaryota</taxon>
        <taxon>Fungi</taxon>
        <taxon>Dikarya</taxon>
        <taxon>Ascomycota</taxon>
        <taxon>Pezizomycotina</taxon>
        <taxon>Sordariomycetes</taxon>
        <taxon>Hypocreomycetidae</taxon>
        <taxon>Hypocreales</taxon>
        <taxon>Nectriaceae</taxon>
        <taxon>Fusarium</taxon>
    </lineage>
</organism>
<feature type="domain" description="Prion-inhibition and propagation HeLo" evidence="1">
    <location>
        <begin position="5"/>
        <end position="227"/>
    </location>
</feature>
<comment type="caution">
    <text evidence="2">The sequence shown here is derived from an EMBL/GenBank/DDBJ whole genome shotgun (WGS) entry which is preliminary data.</text>
</comment>
<name>A0AAE8M924_9HYPO</name>
<evidence type="ECO:0000313" key="2">
    <source>
        <dbReference type="EMBL" id="SPJ76345.1"/>
    </source>
</evidence>
<dbReference type="Proteomes" id="UP001187734">
    <property type="component" value="Unassembled WGS sequence"/>
</dbReference>
<dbReference type="PANTHER" id="PTHR37542">
    <property type="entry name" value="HELO DOMAIN-CONTAINING PROTEIN-RELATED"/>
    <property type="match status" value="1"/>
</dbReference>
<protein>
    <submittedName>
        <fullName evidence="2">Related to small s protein</fullName>
    </submittedName>
</protein>
<dbReference type="InterPro" id="IPR038305">
    <property type="entry name" value="HeLo_sf"/>
</dbReference>
<dbReference type="InterPro" id="IPR029498">
    <property type="entry name" value="HeLo_dom"/>
</dbReference>
<sequence>MEATGLAIGAVALISLFKDCVDLFSMITAARRLGQDAAILETKLDVERMLLLRWSDRVGLLQFTRLDKSSNGSPNPSSIPLRDAETRTLVLQILDCIKSLLSEGEALQQSYGLQQFDPSESPDRDTSAVNCSQGASASRLERFLHDFHRLKIDTQNRKGAPRSSRINYTTKKVRWVIVHKDKFNALIANLSYFNSSLMELAPAASPSTLSSVQEDLSHVRSIAELDIIIQASADTRPAVKSAAVAVKKAILHPQILQRLWFRHHEDRRFNVKEAHYKTLRWALDLPNGYMEWDDLGS</sequence>
<dbReference type="EMBL" id="ONZP01000195">
    <property type="protein sequence ID" value="SPJ76345.1"/>
    <property type="molecule type" value="Genomic_DNA"/>
</dbReference>
<dbReference type="Gene3D" id="1.20.120.1020">
    <property type="entry name" value="Prion-inhibition and propagation, HeLo domain"/>
    <property type="match status" value="1"/>
</dbReference>
<reference evidence="2" key="1">
    <citation type="submission" date="2018-03" db="EMBL/GenBank/DDBJ databases">
        <authorList>
            <person name="Guldener U."/>
        </authorList>
    </citation>
    <scope>NUCLEOTIDE SEQUENCE</scope>
</reference>
<evidence type="ECO:0000259" key="1">
    <source>
        <dbReference type="Pfam" id="PF14479"/>
    </source>
</evidence>
<keyword evidence="3" id="KW-1185">Reference proteome</keyword>
<evidence type="ECO:0000313" key="3">
    <source>
        <dbReference type="Proteomes" id="UP001187734"/>
    </source>
</evidence>
<dbReference type="AlphaFoldDB" id="A0AAE8M924"/>
<dbReference type="Pfam" id="PF14479">
    <property type="entry name" value="HeLo"/>
    <property type="match status" value="1"/>
</dbReference>
<proteinExistence type="predicted"/>